<dbReference type="InterPro" id="IPR000119">
    <property type="entry name" value="Hist_DNA-bd"/>
</dbReference>
<organism evidence="4 5">
    <name type="scientific">Sedimentimonas flavescens</name>
    <dbReference type="NCBI Taxonomy" id="2851012"/>
    <lineage>
        <taxon>Bacteria</taxon>
        <taxon>Pseudomonadati</taxon>
        <taxon>Pseudomonadota</taxon>
        <taxon>Alphaproteobacteria</taxon>
        <taxon>Rhodobacterales</taxon>
        <taxon>Rhodobacter group</taxon>
        <taxon>Sedimentimonas</taxon>
    </lineage>
</organism>
<proteinExistence type="inferred from homology"/>
<gene>
    <name evidence="4" type="ORF">OE699_10530</name>
</gene>
<evidence type="ECO:0000313" key="4">
    <source>
        <dbReference type="EMBL" id="MCV2879292.1"/>
    </source>
</evidence>
<sequence length="123" mass="12744">MAKATRKTTKKTEAAPEASARVAEAPVLRKKDFVERVAKISGAKKAVARDVAQAALQVLSEALEKGETIAVPPLGKMRVTRTAVNNGASVLHIKLKRGSADASGAAAQKDEKSAADPLAEGAE</sequence>
<comment type="caution">
    <text evidence="4">The sequence shown here is derived from an EMBL/GenBank/DDBJ whole genome shotgun (WGS) entry which is preliminary data.</text>
</comment>
<dbReference type="EMBL" id="JAOWKW010000008">
    <property type="protein sequence ID" value="MCV2879292.1"/>
    <property type="molecule type" value="Genomic_DNA"/>
</dbReference>
<keyword evidence="5" id="KW-1185">Reference proteome</keyword>
<comment type="similarity">
    <text evidence="1">Belongs to the bacterial histone-like protein family.</text>
</comment>
<protein>
    <submittedName>
        <fullName evidence="4">HU family DNA-binding protein</fullName>
    </submittedName>
</protein>
<feature type="region of interest" description="Disordered" evidence="3">
    <location>
        <begin position="1"/>
        <end position="22"/>
    </location>
</feature>
<dbReference type="Pfam" id="PF00216">
    <property type="entry name" value="Bac_DNA_binding"/>
    <property type="match status" value="1"/>
</dbReference>
<evidence type="ECO:0000256" key="2">
    <source>
        <dbReference type="ARBA" id="ARBA00023125"/>
    </source>
</evidence>
<dbReference type="RefSeq" id="WP_263847969.1">
    <property type="nucleotide sequence ID" value="NZ_JAOWKW010000008.1"/>
</dbReference>
<accession>A0ABT2ZZV9</accession>
<dbReference type="SUPFAM" id="SSF47729">
    <property type="entry name" value="IHF-like DNA-binding proteins"/>
    <property type="match status" value="1"/>
</dbReference>
<dbReference type="Gene3D" id="4.10.520.10">
    <property type="entry name" value="IHF-like DNA-binding proteins"/>
    <property type="match status" value="1"/>
</dbReference>
<dbReference type="GO" id="GO:0003677">
    <property type="term" value="F:DNA binding"/>
    <property type="evidence" value="ECO:0007669"/>
    <property type="project" value="UniProtKB-KW"/>
</dbReference>
<reference evidence="4 5" key="1">
    <citation type="submission" date="2022-10" db="EMBL/GenBank/DDBJ databases">
        <title>Sinirhodobacter sp. nov., isolated from ocean surface sediments.</title>
        <authorList>
            <person name="He W."/>
            <person name="Wang L."/>
            <person name="Zhang D.-F."/>
        </authorList>
    </citation>
    <scope>NUCLEOTIDE SEQUENCE [LARGE SCALE GENOMIC DNA]</scope>
    <source>
        <strain evidence="4 5">WL0115</strain>
    </source>
</reference>
<dbReference type="InterPro" id="IPR010992">
    <property type="entry name" value="IHF-like_DNA-bd_dom_sf"/>
</dbReference>
<evidence type="ECO:0000256" key="1">
    <source>
        <dbReference type="ARBA" id="ARBA00010529"/>
    </source>
</evidence>
<evidence type="ECO:0000313" key="5">
    <source>
        <dbReference type="Proteomes" id="UP001526166"/>
    </source>
</evidence>
<evidence type="ECO:0000256" key="3">
    <source>
        <dbReference type="SAM" id="MobiDB-lite"/>
    </source>
</evidence>
<keyword evidence="2 4" id="KW-0238">DNA-binding</keyword>
<feature type="region of interest" description="Disordered" evidence="3">
    <location>
        <begin position="98"/>
        <end position="123"/>
    </location>
</feature>
<dbReference type="Proteomes" id="UP001526166">
    <property type="component" value="Unassembled WGS sequence"/>
</dbReference>
<name>A0ABT2ZZV9_9RHOB</name>